<dbReference type="Proteomes" id="UP000237889">
    <property type="component" value="Chromosome"/>
</dbReference>
<dbReference type="PANTHER" id="PTHR30024">
    <property type="entry name" value="ALIPHATIC SULFONATES-BINDING PROTEIN-RELATED"/>
    <property type="match status" value="1"/>
</dbReference>
<evidence type="ECO:0000313" key="3">
    <source>
        <dbReference type="Proteomes" id="UP000237889"/>
    </source>
</evidence>
<evidence type="ECO:0000313" key="2">
    <source>
        <dbReference type="EMBL" id="AVO44154.1"/>
    </source>
</evidence>
<organism evidence="2 3">
    <name type="scientific">Phreatobacter cathodiphilus</name>
    <dbReference type="NCBI Taxonomy" id="1868589"/>
    <lineage>
        <taxon>Bacteria</taxon>
        <taxon>Pseudomonadati</taxon>
        <taxon>Pseudomonadota</taxon>
        <taxon>Alphaproteobacteria</taxon>
        <taxon>Hyphomicrobiales</taxon>
        <taxon>Phreatobacteraceae</taxon>
        <taxon>Phreatobacter</taxon>
    </lineage>
</organism>
<evidence type="ECO:0000259" key="1">
    <source>
        <dbReference type="Pfam" id="PF09084"/>
    </source>
</evidence>
<dbReference type="PROSITE" id="PS51318">
    <property type="entry name" value="TAT"/>
    <property type="match status" value="1"/>
</dbReference>
<dbReference type="InterPro" id="IPR015168">
    <property type="entry name" value="SsuA/THI5"/>
</dbReference>
<feature type="domain" description="SsuA/THI5-like" evidence="1">
    <location>
        <begin position="42"/>
        <end position="256"/>
    </location>
</feature>
<reference evidence="2 3" key="1">
    <citation type="submission" date="2018-03" db="EMBL/GenBank/DDBJ databases">
        <title>Genome sequencing of Phreatobacter sp.</title>
        <authorList>
            <person name="Kim S.-J."/>
            <person name="Heo J."/>
            <person name="Kwon S.-W."/>
        </authorList>
    </citation>
    <scope>NUCLEOTIDE SEQUENCE [LARGE SCALE GENOMIC DNA]</scope>
    <source>
        <strain evidence="2 3">S-12</strain>
    </source>
</reference>
<sequence>MTKRREFILGLGAAVVASGAPQAPALAQARDKVVMSWLPIMQTMAFYVAQEEKLFEKANIEVEAARFQAPNQIIDSLVSARADVGAPGAAAGISVLAESQFPGTFKVFGLQGGGVGVNRINDGLIVANGSSITSFADLKGKTLGHLPGIQWRTISRHMVRKAGLDPDKDVRLVELAVGLQVQAVIAGSADATLSLEPVGSIAVALGEAKRAMTNPVAAVIADPFYSGCSLLTTKFIKDRPAVARRVVEVLDEATRLAETQYEKYRPILPKYTAVRADQAAIVAQPYLRAWRDLNETDLKSYQALVDVFSAEGALKTPMKVQDIILKPSDLA</sequence>
<dbReference type="RefSeq" id="WP_106747484.1">
    <property type="nucleotide sequence ID" value="NZ_CP027668.1"/>
</dbReference>
<proteinExistence type="predicted"/>
<dbReference type="Gene3D" id="3.40.190.10">
    <property type="entry name" value="Periplasmic binding protein-like II"/>
    <property type="match status" value="2"/>
</dbReference>
<dbReference type="KEGG" id="phr:C6569_03225"/>
<dbReference type="Pfam" id="PF09084">
    <property type="entry name" value="NMT1"/>
    <property type="match status" value="1"/>
</dbReference>
<dbReference type="AlphaFoldDB" id="A0A2S0N7L5"/>
<gene>
    <name evidence="2" type="ORF">C6569_03225</name>
</gene>
<dbReference type="SUPFAM" id="SSF53850">
    <property type="entry name" value="Periplasmic binding protein-like II"/>
    <property type="match status" value="1"/>
</dbReference>
<name>A0A2S0N7L5_9HYPH</name>
<accession>A0A2S0N7L5</accession>
<dbReference type="OrthoDB" id="8135527at2"/>
<protein>
    <submittedName>
        <fullName evidence="2">ABC transporter substrate-binding protein</fullName>
    </submittedName>
</protein>
<dbReference type="InterPro" id="IPR006311">
    <property type="entry name" value="TAT_signal"/>
</dbReference>
<keyword evidence="3" id="KW-1185">Reference proteome</keyword>
<dbReference type="EMBL" id="CP027668">
    <property type="protein sequence ID" value="AVO44154.1"/>
    <property type="molecule type" value="Genomic_DNA"/>
</dbReference>